<accession>A0A2V3UXA0</accession>
<organism evidence="1 2">
    <name type="scientific">Blastomonas natatoria</name>
    <dbReference type="NCBI Taxonomy" id="34015"/>
    <lineage>
        <taxon>Bacteria</taxon>
        <taxon>Pseudomonadati</taxon>
        <taxon>Pseudomonadota</taxon>
        <taxon>Alphaproteobacteria</taxon>
        <taxon>Sphingomonadales</taxon>
        <taxon>Sphingomonadaceae</taxon>
        <taxon>Blastomonas</taxon>
    </lineage>
</organism>
<dbReference type="Proteomes" id="UP000248014">
    <property type="component" value="Unassembled WGS sequence"/>
</dbReference>
<dbReference type="AlphaFoldDB" id="A0A2V3UXA0"/>
<name>A0A2V3UXA0_9SPHN</name>
<gene>
    <name evidence="1" type="ORF">C7451_109157</name>
</gene>
<evidence type="ECO:0000313" key="2">
    <source>
        <dbReference type="Proteomes" id="UP000248014"/>
    </source>
</evidence>
<comment type="caution">
    <text evidence="1">The sequence shown here is derived from an EMBL/GenBank/DDBJ whole genome shotgun (WGS) entry which is preliminary data.</text>
</comment>
<proteinExistence type="predicted"/>
<dbReference type="EMBL" id="QJJM01000009">
    <property type="protein sequence ID" value="PXW73867.1"/>
    <property type="molecule type" value="Genomic_DNA"/>
</dbReference>
<protein>
    <submittedName>
        <fullName evidence="1">Uncharacterized protein</fullName>
    </submittedName>
</protein>
<evidence type="ECO:0000313" key="1">
    <source>
        <dbReference type="EMBL" id="PXW73867.1"/>
    </source>
</evidence>
<sequence length="61" mass="6882">MIRLVIKEAGRGDSKFFCESFDGVERRRIGRAFKKANIVAVDSGTMRQFLLRKPTGVTHSP</sequence>
<keyword evidence="2" id="KW-1185">Reference proteome</keyword>
<reference evidence="1 2" key="1">
    <citation type="submission" date="2018-05" db="EMBL/GenBank/DDBJ databases">
        <title>Genomic Encyclopedia of Type Strains, Phase IV (KMG-IV): sequencing the most valuable type-strain genomes for metagenomic binning, comparative biology and taxonomic classification.</title>
        <authorList>
            <person name="Goeker M."/>
        </authorList>
    </citation>
    <scope>NUCLEOTIDE SEQUENCE [LARGE SCALE GENOMIC DNA]</scope>
    <source>
        <strain evidence="1 2">DSM 3183</strain>
    </source>
</reference>